<keyword evidence="3" id="KW-1185">Reference proteome</keyword>
<dbReference type="PANTHER" id="PTHR47284">
    <property type="entry name" value="FATTY-ACID-BINDING PROTEIN 2"/>
    <property type="match status" value="1"/>
</dbReference>
<evidence type="ECO:0000313" key="2">
    <source>
        <dbReference type="EMBL" id="KXS14819.1"/>
    </source>
</evidence>
<dbReference type="AlphaFoldDB" id="A0A139ADS6"/>
<sequence>MSLPRLSHACTSTTRRIALSRSITSSARSHHTPREASRASLFGLGLGVALGTAGATYPLWRRDDAIFAEAAVPVKTASPSPATVSVEEQPSKPVVVEPVTGRPIPRNIRVATELGSEEFELMGVGAKRVTFLRFTVYAFSLHVAKSSLTTLRRLASRETFLPGYSSSDPKSFTDAHLETLLKSGEESDIEWAARIEPYRATTGPHLRTGFLQALEAKLKDSASTLSAEEKASITADLDTFASIFPRGPVATGQELVIARTQGGVVRVEMDGAKLGSVSSPWIAENLFAYYLQGGGKAGVPEVRRFELVSSVVLANAHV</sequence>
<dbReference type="EMBL" id="KQ965766">
    <property type="protein sequence ID" value="KXS14819.1"/>
    <property type="molecule type" value="Genomic_DNA"/>
</dbReference>
<name>A0A139ADS6_GONPJ</name>
<reference evidence="2 3" key="1">
    <citation type="journal article" date="2015" name="Genome Biol. Evol.">
        <title>Phylogenomic analyses indicate that early fungi evolved digesting cell walls of algal ancestors of land plants.</title>
        <authorList>
            <person name="Chang Y."/>
            <person name="Wang S."/>
            <person name="Sekimoto S."/>
            <person name="Aerts A.L."/>
            <person name="Choi C."/>
            <person name="Clum A."/>
            <person name="LaButti K.M."/>
            <person name="Lindquist E.A."/>
            <person name="Yee Ngan C."/>
            <person name="Ohm R.A."/>
            <person name="Salamov A.A."/>
            <person name="Grigoriev I.V."/>
            <person name="Spatafora J.W."/>
            <person name="Berbee M.L."/>
        </authorList>
    </citation>
    <scope>NUCLEOTIDE SEQUENCE [LARGE SCALE GENOMIC DNA]</scope>
    <source>
        <strain evidence="2 3">JEL478</strain>
    </source>
</reference>
<dbReference type="Proteomes" id="UP000070544">
    <property type="component" value="Unassembled WGS sequence"/>
</dbReference>
<dbReference type="InterPro" id="IPR016087">
    <property type="entry name" value="Chalcone_isomerase"/>
</dbReference>
<dbReference type="OMA" id="PWIAENL"/>
<dbReference type="InterPro" id="IPR016088">
    <property type="entry name" value="Chalcone_isomerase_3-sand"/>
</dbReference>
<gene>
    <name evidence="2" type="ORF">M427DRAFT_70380</name>
</gene>
<evidence type="ECO:0000313" key="3">
    <source>
        <dbReference type="Proteomes" id="UP000070544"/>
    </source>
</evidence>
<feature type="domain" description="Chalcone isomerase" evidence="1">
    <location>
        <begin position="117"/>
        <end position="294"/>
    </location>
</feature>
<dbReference type="PANTHER" id="PTHR47284:SF3">
    <property type="entry name" value="FATTY-ACID-BINDING PROTEIN 2"/>
    <property type="match status" value="1"/>
</dbReference>
<dbReference type="STRING" id="1344416.A0A139ADS6"/>
<proteinExistence type="predicted"/>
<protein>
    <recommendedName>
        <fullName evidence="1">Chalcone isomerase domain-containing protein</fullName>
    </recommendedName>
</protein>
<dbReference type="InterPro" id="IPR036298">
    <property type="entry name" value="Chalcone_isomerase_sf"/>
</dbReference>
<evidence type="ECO:0000259" key="1">
    <source>
        <dbReference type="Pfam" id="PF16035"/>
    </source>
</evidence>
<dbReference type="Gene3D" id="3.50.70.10">
    <property type="match status" value="1"/>
</dbReference>
<dbReference type="GO" id="GO:0016872">
    <property type="term" value="F:intramolecular lyase activity"/>
    <property type="evidence" value="ECO:0007669"/>
    <property type="project" value="InterPro"/>
</dbReference>
<accession>A0A139ADS6</accession>
<dbReference type="SUPFAM" id="SSF54626">
    <property type="entry name" value="Chalcone isomerase"/>
    <property type="match status" value="1"/>
</dbReference>
<dbReference type="OrthoDB" id="18193at2759"/>
<dbReference type="Pfam" id="PF16035">
    <property type="entry name" value="Chalcone_2"/>
    <property type="match status" value="1"/>
</dbReference>
<organism evidence="2 3">
    <name type="scientific">Gonapodya prolifera (strain JEL478)</name>
    <name type="common">Monoblepharis prolifera</name>
    <dbReference type="NCBI Taxonomy" id="1344416"/>
    <lineage>
        <taxon>Eukaryota</taxon>
        <taxon>Fungi</taxon>
        <taxon>Fungi incertae sedis</taxon>
        <taxon>Chytridiomycota</taxon>
        <taxon>Chytridiomycota incertae sedis</taxon>
        <taxon>Monoblepharidomycetes</taxon>
        <taxon>Monoblepharidales</taxon>
        <taxon>Gonapodyaceae</taxon>
        <taxon>Gonapodya</taxon>
    </lineage>
</organism>